<evidence type="ECO:0000259" key="7">
    <source>
        <dbReference type="Pfam" id="PF08244"/>
    </source>
</evidence>
<dbReference type="Pfam" id="PF00251">
    <property type="entry name" value="Glyco_hydro_32N"/>
    <property type="match status" value="1"/>
</dbReference>
<dbReference type="SUPFAM" id="SSF75005">
    <property type="entry name" value="Arabinanase/levansucrase/invertase"/>
    <property type="match status" value="1"/>
</dbReference>
<dbReference type="InterPro" id="IPR013320">
    <property type="entry name" value="ConA-like_dom_sf"/>
</dbReference>
<dbReference type="Pfam" id="PF08244">
    <property type="entry name" value="Glyco_hydro_32C"/>
    <property type="match status" value="1"/>
</dbReference>
<evidence type="ECO:0000313" key="8">
    <source>
        <dbReference type="EMBL" id="GMH73930.1"/>
    </source>
</evidence>
<dbReference type="OrthoDB" id="202537at2759"/>
<gene>
    <name evidence="8" type="ORF">TrLO_g7291</name>
</gene>
<dbReference type="AlphaFoldDB" id="A0A9W7AU13"/>
<name>A0A9W7AU13_9STRA</name>
<dbReference type="InterPro" id="IPR013148">
    <property type="entry name" value="Glyco_hydro_32_N"/>
</dbReference>
<dbReference type="InterPro" id="IPR023296">
    <property type="entry name" value="Glyco_hydro_beta-prop_sf"/>
</dbReference>
<sequence length="577" mass="63674">MKPLLLLLFLPTLDAIFSYNFLDTTFQPIYHTPGIGSIGYSGDPNGMMYRSDTQLYHMFWQCKYDVYTSPTYWCHAVSEDMAKWTRLPVNTAMSFSGGATQLDSGDIKMMYKDVTKNAGFYTASPDNITDPNLKVWKEAENATAFSGATDPSDGWKNPHGGYYAVAGEPNSAHLWTSDDNFENWVDTGTDLTTFTWDRADSTPRDPNFWEDVSSNLFVFEGGMKMNYFSGADFYSIGSYNSDAGTFEPLEGYYQPLDFGGELWASETFMNENKNAITSIWILEGDCKIESWPPPCEYLTDRGWFGIHSLPRKSKVETRGEWKRLSFEPVEGLANLRIGEIEQITVNKKTLMTTKSKSYELELTLGEGVEAVEATVLASPGGEEGTRVGLKAADMFGGELITVSDEHRERVSCGDFGNTTASSAEECQNYCLGLEICEAWTFVPSITFSCQSYCGPATPLLTESDQGTFGNALGRDPGESTSGVISDAWKVVYIDRSNSSDDETWGKFTYSGLVRFGDEGENKVRIFVDVSVVEVFSGGNVVTARVYPKRGDSTGIAIEVTGGEGDVKAELNVMGSAF</sequence>
<keyword evidence="9" id="KW-1185">Reference proteome</keyword>
<feature type="signal peptide" evidence="5">
    <location>
        <begin position="1"/>
        <end position="15"/>
    </location>
</feature>
<dbReference type="Proteomes" id="UP001165122">
    <property type="component" value="Unassembled WGS sequence"/>
</dbReference>
<evidence type="ECO:0000256" key="5">
    <source>
        <dbReference type="SAM" id="SignalP"/>
    </source>
</evidence>
<evidence type="ECO:0000256" key="2">
    <source>
        <dbReference type="ARBA" id="ARBA00022801"/>
    </source>
</evidence>
<dbReference type="GO" id="GO:0005975">
    <property type="term" value="P:carbohydrate metabolic process"/>
    <property type="evidence" value="ECO:0007669"/>
    <property type="project" value="InterPro"/>
</dbReference>
<keyword evidence="3 4" id="KW-0326">Glycosidase</keyword>
<dbReference type="InterPro" id="IPR050551">
    <property type="entry name" value="Fructan_Metab_Enzymes"/>
</dbReference>
<dbReference type="PANTHER" id="PTHR31953">
    <property type="entry name" value="BETA-FRUCTOFURANOSIDASE, INSOLUBLE ISOENZYME CWINV1-RELATED"/>
    <property type="match status" value="1"/>
</dbReference>
<proteinExistence type="inferred from homology"/>
<comment type="similarity">
    <text evidence="1 4">Belongs to the glycosyl hydrolase 32 family.</text>
</comment>
<keyword evidence="2 4" id="KW-0378">Hydrolase</keyword>
<protein>
    <submittedName>
        <fullName evidence="8">Uncharacterized protein</fullName>
    </submittedName>
</protein>
<dbReference type="InterPro" id="IPR013189">
    <property type="entry name" value="Glyco_hydro_32_C"/>
</dbReference>
<dbReference type="EMBL" id="BRXW01000686">
    <property type="protein sequence ID" value="GMH73930.1"/>
    <property type="molecule type" value="Genomic_DNA"/>
</dbReference>
<feature type="chain" id="PRO_5040858492" evidence="5">
    <location>
        <begin position="16"/>
        <end position="577"/>
    </location>
</feature>
<dbReference type="GO" id="GO:0004553">
    <property type="term" value="F:hydrolase activity, hydrolyzing O-glycosyl compounds"/>
    <property type="evidence" value="ECO:0007669"/>
    <property type="project" value="InterPro"/>
</dbReference>
<feature type="domain" description="Glycosyl hydrolase family 32 N-terminal" evidence="6">
    <location>
        <begin position="39"/>
        <end position="317"/>
    </location>
</feature>
<dbReference type="SUPFAM" id="SSF49899">
    <property type="entry name" value="Concanavalin A-like lectins/glucanases"/>
    <property type="match status" value="1"/>
</dbReference>
<evidence type="ECO:0000259" key="6">
    <source>
        <dbReference type="Pfam" id="PF00251"/>
    </source>
</evidence>
<dbReference type="Gene3D" id="2.115.10.20">
    <property type="entry name" value="Glycosyl hydrolase domain, family 43"/>
    <property type="match status" value="1"/>
</dbReference>
<reference evidence="9" key="1">
    <citation type="journal article" date="2023" name="Commun. Biol.">
        <title>Genome analysis of Parmales, the sister group of diatoms, reveals the evolutionary specialization of diatoms from phago-mixotrophs to photoautotrophs.</title>
        <authorList>
            <person name="Ban H."/>
            <person name="Sato S."/>
            <person name="Yoshikawa S."/>
            <person name="Yamada K."/>
            <person name="Nakamura Y."/>
            <person name="Ichinomiya M."/>
            <person name="Sato N."/>
            <person name="Blanc-Mathieu R."/>
            <person name="Endo H."/>
            <person name="Kuwata A."/>
            <person name="Ogata H."/>
        </authorList>
    </citation>
    <scope>NUCLEOTIDE SEQUENCE [LARGE SCALE GENOMIC DNA]</scope>
    <source>
        <strain evidence="9">NIES 3700</strain>
    </source>
</reference>
<organism evidence="8 9">
    <name type="scientific">Triparma laevis f. longispina</name>
    <dbReference type="NCBI Taxonomy" id="1714387"/>
    <lineage>
        <taxon>Eukaryota</taxon>
        <taxon>Sar</taxon>
        <taxon>Stramenopiles</taxon>
        <taxon>Ochrophyta</taxon>
        <taxon>Bolidophyceae</taxon>
        <taxon>Parmales</taxon>
        <taxon>Triparmaceae</taxon>
        <taxon>Triparma</taxon>
    </lineage>
</organism>
<dbReference type="SMART" id="SM00640">
    <property type="entry name" value="Glyco_32"/>
    <property type="match status" value="1"/>
</dbReference>
<dbReference type="Gene3D" id="2.60.120.560">
    <property type="entry name" value="Exo-inulinase, domain 1"/>
    <property type="match status" value="1"/>
</dbReference>
<evidence type="ECO:0000256" key="4">
    <source>
        <dbReference type="RuleBase" id="RU362110"/>
    </source>
</evidence>
<dbReference type="InterPro" id="IPR001362">
    <property type="entry name" value="Glyco_hydro_32"/>
</dbReference>
<accession>A0A9W7AU13</accession>
<evidence type="ECO:0000256" key="3">
    <source>
        <dbReference type="ARBA" id="ARBA00023295"/>
    </source>
</evidence>
<evidence type="ECO:0000313" key="9">
    <source>
        <dbReference type="Proteomes" id="UP001165122"/>
    </source>
</evidence>
<feature type="domain" description="Glycosyl hydrolase family 32 C-terminal" evidence="7">
    <location>
        <begin position="344"/>
        <end position="570"/>
    </location>
</feature>
<keyword evidence="5" id="KW-0732">Signal</keyword>
<comment type="caution">
    <text evidence="8">The sequence shown here is derived from an EMBL/GenBank/DDBJ whole genome shotgun (WGS) entry which is preliminary data.</text>
</comment>
<evidence type="ECO:0000256" key="1">
    <source>
        <dbReference type="ARBA" id="ARBA00009902"/>
    </source>
</evidence>